<keyword evidence="2" id="KW-0496">Mitochondrion</keyword>
<dbReference type="GeneID" id="11123009"/>
<feature type="transmembrane region" description="Helical" evidence="1">
    <location>
        <begin position="342"/>
        <end position="358"/>
    </location>
</feature>
<geneLocation type="mitochondrion" evidence="2"/>
<keyword evidence="1" id="KW-0472">Membrane</keyword>
<sequence>MFYFIILNYYLILNIFFYINKLLSPYIKIIFNFLFILYYRLISFTNYNITDNNIIYKFRTKYLYNLVYNLFFINNILFLIVKDNLINSLSKIQYNDNTNNLKFNSIYYNLKILNNIYSFNIKNLLYNYSSMFYIVKYVHFFKSNNYIKLYLILILITNYKNKYKFKYNKLNIDKFSDFLINLNIQPKLNNIFYKTKVIYKLPHYKIFNKKLLYKVLFFKINNRFKIFLNKNYNIQFSPSNILKYLDKNWIGNINFLYIRKNKVFNKGRYSRNRQTYRTGIYLCLYINIIAIIFFYFWFYKFIINFGYCWWFLYIFFISFIFSRSLKFNFLNFNIIIDEFLKFNNWLFFIIKSILYYIYNLCVILVQYLNYNYLLYNLYFFFDLFYIFSKQDLLLNVYTIYEDFLNYLLEFNNNKNNYIKKFFKKFFLI</sequence>
<feature type="transmembrane region" description="Helical" evidence="1">
    <location>
        <begin position="304"/>
        <end position="321"/>
    </location>
</feature>
<evidence type="ECO:0000313" key="2">
    <source>
        <dbReference type="EMBL" id="AEL89281.1"/>
    </source>
</evidence>
<name>G1FLD9_ICHMU</name>
<reference evidence="2" key="1">
    <citation type="submission" date="2011-07" db="EMBL/GenBank/DDBJ databases">
        <authorList>
            <person name="Coyne R."/>
            <person name="Brami D."/>
            <person name="Johnson J."/>
            <person name="Hostetler J."/>
            <person name="Hannick L."/>
            <person name="Clark T."/>
            <person name="Cassidy-Hanley D."/>
            <person name="Inman J."/>
        </authorList>
    </citation>
    <scope>NUCLEOTIDE SEQUENCE</scope>
    <source>
        <strain evidence="2">G5</strain>
    </source>
</reference>
<keyword evidence="1" id="KW-1133">Transmembrane helix</keyword>
<evidence type="ECO:0000256" key="1">
    <source>
        <dbReference type="SAM" id="Phobius"/>
    </source>
</evidence>
<feature type="transmembrane region" description="Helical" evidence="1">
    <location>
        <begin position="6"/>
        <end position="23"/>
    </location>
</feature>
<dbReference type="AlphaFoldDB" id="G1FLD9"/>
<keyword evidence="1" id="KW-0812">Transmembrane</keyword>
<gene>
    <name evidence="2" type="ORF">IMG5_M206980</name>
</gene>
<feature type="transmembrane region" description="Helical" evidence="1">
    <location>
        <begin position="278"/>
        <end position="298"/>
    </location>
</feature>
<organism evidence="2">
    <name type="scientific">Ichthyophthirius multifiliis</name>
    <name type="common">White spot disease agent</name>
    <name type="synonym">Ich</name>
    <dbReference type="NCBI Taxonomy" id="5932"/>
    <lineage>
        <taxon>Eukaryota</taxon>
        <taxon>Sar</taxon>
        <taxon>Alveolata</taxon>
        <taxon>Ciliophora</taxon>
        <taxon>Intramacronucleata</taxon>
        <taxon>Oligohymenophorea</taxon>
        <taxon>Hymenostomatida</taxon>
        <taxon>Ophryoglenina</taxon>
        <taxon>Ichthyophthirius</taxon>
    </lineage>
</organism>
<dbReference type="RefSeq" id="YP_004841739.1">
    <property type="nucleotide sequence ID" value="NC_015981.1"/>
</dbReference>
<accession>G1FLD9</accession>
<protein>
    <submittedName>
        <fullName evidence="2">Ymf67</fullName>
    </submittedName>
</protein>
<proteinExistence type="predicted"/>
<feature type="transmembrane region" description="Helical" evidence="1">
    <location>
        <begin position="62"/>
        <end position="81"/>
    </location>
</feature>
<feature type="transmembrane region" description="Helical" evidence="1">
    <location>
        <begin position="30"/>
        <end position="50"/>
    </location>
</feature>
<dbReference type="EMBL" id="JN227086">
    <property type="protein sequence ID" value="AEL89281.1"/>
    <property type="molecule type" value="Genomic_DNA"/>
</dbReference>